<name>A0AAN8A4E7_9PEZI</name>
<feature type="coiled-coil region" evidence="1">
    <location>
        <begin position="122"/>
        <end position="180"/>
    </location>
</feature>
<evidence type="ECO:0000313" key="4">
    <source>
        <dbReference type="Proteomes" id="UP001310594"/>
    </source>
</evidence>
<organism evidence="3 4">
    <name type="scientific">Elasticomyces elasticus</name>
    <dbReference type="NCBI Taxonomy" id="574655"/>
    <lineage>
        <taxon>Eukaryota</taxon>
        <taxon>Fungi</taxon>
        <taxon>Dikarya</taxon>
        <taxon>Ascomycota</taxon>
        <taxon>Pezizomycotina</taxon>
        <taxon>Dothideomycetes</taxon>
        <taxon>Dothideomycetidae</taxon>
        <taxon>Mycosphaerellales</taxon>
        <taxon>Teratosphaeriaceae</taxon>
        <taxon>Elasticomyces</taxon>
    </lineage>
</organism>
<dbReference type="Proteomes" id="UP001310594">
    <property type="component" value="Unassembled WGS sequence"/>
</dbReference>
<evidence type="ECO:0000313" key="3">
    <source>
        <dbReference type="EMBL" id="KAK5705291.1"/>
    </source>
</evidence>
<comment type="caution">
    <text evidence="3">The sequence shown here is derived from an EMBL/GenBank/DDBJ whole genome shotgun (WGS) entry which is preliminary data.</text>
</comment>
<feature type="compositionally biased region" description="Polar residues" evidence="2">
    <location>
        <begin position="259"/>
        <end position="270"/>
    </location>
</feature>
<sequence>MASQCAALNHSDGTRCTEEATNSNGLFCRYHGKRVQGLYAGYKARNKKLDALSGSPPTYLNLCNTPLRNESFKAVEDEATLRELHNFLFKKHALLDRVILARQIHHKLYYSMDLDYGHKAYVDKLTNERFVVLRALERLERRTAEVLYKQAKWFKWVRARQDEEESAREKESEKIKKEAKLFRRHYKEVQRHMAEKRRREDAQRQDAFLDRVYRERVAQSSDEDDDLEWDPIEDAIEDERANFVDLLKHLLWLSPDVNAPQSSSIQSSADGNGKDGSASPAQKENIDTNSKSQMKNAKKRAKTKAKLSSGPKQSGAEDDGNVKIEVNETRAEMQHRLVTGAK</sequence>
<feature type="compositionally biased region" description="Polar residues" evidence="2">
    <location>
        <begin position="279"/>
        <end position="294"/>
    </location>
</feature>
<evidence type="ECO:0000256" key="1">
    <source>
        <dbReference type="SAM" id="Coils"/>
    </source>
</evidence>
<protein>
    <submittedName>
        <fullName evidence="3">Uncharacterized protein</fullName>
    </submittedName>
</protein>
<accession>A0AAN8A4E7</accession>
<feature type="region of interest" description="Disordered" evidence="2">
    <location>
        <begin position="259"/>
        <end position="323"/>
    </location>
</feature>
<keyword evidence="1" id="KW-0175">Coiled coil</keyword>
<feature type="compositionally biased region" description="Basic residues" evidence="2">
    <location>
        <begin position="296"/>
        <end position="305"/>
    </location>
</feature>
<reference evidence="3" key="1">
    <citation type="submission" date="2023-08" db="EMBL/GenBank/DDBJ databases">
        <title>Black Yeasts Isolated from many extreme environments.</title>
        <authorList>
            <person name="Coleine C."/>
            <person name="Stajich J.E."/>
            <person name="Selbmann L."/>
        </authorList>
    </citation>
    <scope>NUCLEOTIDE SEQUENCE</scope>
    <source>
        <strain evidence="3">CCFEE 5810</strain>
    </source>
</reference>
<gene>
    <name evidence="3" type="ORF">LTR97_002409</name>
</gene>
<dbReference type="AlphaFoldDB" id="A0AAN8A4E7"/>
<dbReference type="EMBL" id="JAVRQU010000003">
    <property type="protein sequence ID" value="KAK5705291.1"/>
    <property type="molecule type" value="Genomic_DNA"/>
</dbReference>
<evidence type="ECO:0000256" key="2">
    <source>
        <dbReference type="SAM" id="MobiDB-lite"/>
    </source>
</evidence>
<proteinExistence type="predicted"/>